<name>A0ABR0KB49_9EURO</name>
<keyword evidence="2" id="KW-0479">Metal-binding</keyword>
<dbReference type="Gene3D" id="3.90.850.10">
    <property type="entry name" value="Fumarylacetoacetase-like, C-terminal domain"/>
    <property type="match status" value="1"/>
</dbReference>
<evidence type="ECO:0000313" key="5">
    <source>
        <dbReference type="Proteomes" id="UP001345013"/>
    </source>
</evidence>
<dbReference type="PANTHER" id="PTHR11820">
    <property type="entry name" value="ACYLPYRUVASE"/>
    <property type="match status" value="1"/>
</dbReference>
<dbReference type="SUPFAM" id="SSF56529">
    <property type="entry name" value="FAH"/>
    <property type="match status" value="1"/>
</dbReference>
<comment type="similarity">
    <text evidence="1">Belongs to the FAH family.</text>
</comment>
<comment type="caution">
    <text evidence="4">The sequence shown here is derived from an EMBL/GenBank/DDBJ whole genome shotgun (WGS) entry which is preliminary data.</text>
</comment>
<protein>
    <recommendedName>
        <fullName evidence="3">Fumarylacetoacetase-like C-terminal domain-containing protein</fullName>
    </recommendedName>
</protein>
<feature type="domain" description="Fumarylacetoacetase-like C-terminal" evidence="3">
    <location>
        <begin position="10"/>
        <end position="213"/>
    </location>
</feature>
<organism evidence="4 5">
    <name type="scientific">Lithohypha guttulata</name>
    <dbReference type="NCBI Taxonomy" id="1690604"/>
    <lineage>
        <taxon>Eukaryota</taxon>
        <taxon>Fungi</taxon>
        <taxon>Dikarya</taxon>
        <taxon>Ascomycota</taxon>
        <taxon>Pezizomycotina</taxon>
        <taxon>Eurotiomycetes</taxon>
        <taxon>Chaetothyriomycetidae</taxon>
        <taxon>Chaetothyriales</taxon>
        <taxon>Trichomeriaceae</taxon>
        <taxon>Lithohypha</taxon>
    </lineage>
</organism>
<gene>
    <name evidence="4" type="ORF">LTR24_004765</name>
</gene>
<dbReference type="InterPro" id="IPR036663">
    <property type="entry name" value="Fumarylacetoacetase_C_sf"/>
</dbReference>
<dbReference type="InterPro" id="IPR011234">
    <property type="entry name" value="Fumarylacetoacetase-like_C"/>
</dbReference>
<accession>A0ABR0KB49</accession>
<sequence length="241" mass="26806">MAALKANCRKVMCIGRNYADHITELNNTRPKNPFFFLKPTSSILPPPHDNTPIHIPRNVNVHFEIELGIVIGKPAKHLRIPGSLQDDDATTQALHYVKSYFLGIDLTGRNVQEAAKQARLPWTIAKGFDTFLPISEEIPKEKIPDPHNARIWLKVNGKTKQDDNTNLMLFRVPRILKDISRVMTLEEGDLVMTGTPKGVGPIKAGDRVTAGIEVDGKEIEEGRIDIGVEDAPEGGYDFAKL</sequence>
<reference evidence="4 5" key="1">
    <citation type="submission" date="2023-08" db="EMBL/GenBank/DDBJ databases">
        <title>Black Yeasts Isolated from many extreme environments.</title>
        <authorList>
            <person name="Coleine C."/>
            <person name="Stajich J.E."/>
            <person name="Selbmann L."/>
        </authorList>
    </citation>
    <scope>NUCLEOTIDE SEQUENCE [LARGE SCALE GENOMIC DNA]</scope>
    <source>
        <strain evidence="4 5">CCFEE 5885</strain>
    </source>
</reference>
<evidence type="ECO:0000256" key="1">
    <source>
        <dbReference type="ARBA" id="ARBA00010211"/>
    </source>
</evidence>
<dbReference type="PANTHER" id="PTHR11820:SF7">
    <property type="entry name" value="ACYLPYRUVASE FAHD1, MITOCHONDRIAL"/>
    <property type="match status" value="1"/>
</dbReference>
<dbReference type="Proteomes" id="UP001345013">
    <property type="component" value="Unassembled WGS sequence"/>
</dbReference>
<evidence type="ECO:0000256" key="2">
    <source>
        <dbReference type="ARBA" id="ARBA00022723"/>
    </source>
</evidence>
<evidence type="ECO:0000259" key="3">
    <source>
        <dbReference type="Pfam" id="PF01557"/>
    </source>
</evidence>
<keyword evidence="5" id="KW-1185">Reference proteome</keyword>
<evidence type="ECO:0000313" key="4">
    <source>
        <dbReference type="EMBL" id="KAK5092970.1"/>
    </source>
</evidence>
<dbReference type="Pfam" id="PF01557">
    <property type="entry name" value="FAA_hydrolase"/>
    <property type="match status" value="1"/>
</dbReference>
<dbReference type="EMBL" id="JAVRRG010000050">
    <property type="protein sequence ID" value="KAK5092970.1"/>
    <property type="molecule type" value="Genomic_DNA"/>
</dbReference>
<proteinExistence type="inferred from homology"/>